<dbReference type="InterPro" id="IPR001920">
    <property type="entry name" value="Asp/Glu_race"/>
</dbReference>
<keyword evidence="6 7" id="KW-0961">Cell wall biogenesis/degradation</keyword>
<protein>
    <recommendedName>
        <fullName evidence="2 7">Glutamate racemase</fullName>
        <ecNumber evidence="2 7">5.1.1.3</ecNumber>
    </recommendedName>
</protein>
<keyword evidence="4 7" id="KW-0573">Peptidoglycan synthesis</keyword>
<evidence type="ECO:0000256" key="1">
    <source>
        <dbReference type="ARBA" id="ARBA00001602"/>
    </source>
</evidence>
<dbReference type="InterPro" id="IPR033134">
    <property type="entry name" value="Asp/Glu_racemase_AS_2"/>
</dbReference>
<dbReference type="InterPro" id="IPR004391">
    <property type="entry name" value="Glu_race"/>
</dbReference>
<evidence type="ECO:0000256" key="2">
    <source>
        <dbReference type="ARBA" id="ARBA00013090"/>
    </source>
</evidence>
<dbReference type="EC" id="5.1.1.3" evidence="2 7"/>
<dbReference type="GO" id="GO:0008360">
    <property type="term" value="P:regulation of cell shape"/>
    <property type="evidence" value="ECO:0007669"/>
    <property type="project" value="UniProtKB-KW"/>
</dbReference>
<feature type="active site" description="Proton donor/acceptor" evidence="7">
    <location>
        <position position="182"/>
    </location>
</feature>
<evidence type="ECO:0000313" key="9">
    <source>
        <dbReference type="Proteomes" id="UP001324634"/>
    </source>
</evidence>
<dbReference type="PROSITE" id="PS00924">
    <property type="entry name" value="ASP_GLU_RACEMASE_2"/>
    <property type="match status" value="1"/>
</dbReference>
<dbReference type="KEGG" id="psti:SOO65_15980"/>
<dbReference type="InterPro" id="IPR018187">
    <property type="entry name" value="Asp/Glu_racemase_AS_1"/>
</dbReference>
<dbReference type="Proteomes" id="UP001324634">
    <property type="component" value="Chromosome"/>
</dbReference>
<dbReference type="AlphaFoldDB" id="A0AAX4HMT5"/>
<dbReference type="FunFam" id="3.40.50.1860:FF:000001">
    <property type="entry name" value="Glutamate racemase"/>
    <property type="match status" value="1"/>
</dbReference>
<evidence type="ECO:0000256" key="4">
    <source>
        <dbReference type="ARBA" id="ARBA00022984"/>
    </source>
</evidence>
<dbReference type="PANTHER" id="PTHR21198:SF2">
    <property type="entry name" value="GLUTAMATE RACEMASE"/>
    <property type="match status" value="1"/>
</dbReference>
<feature type="active site" description="Proton donor/acceptor" evidence="7">
    <location>
        <position position="72"/>
    </location>
</feature>
<evidence type="ECO:0000256" key="6">
    <source>
        <dbReference type="ARBA" id="ARBA00023316"/>
    </source>
</evidence>
<dbReference type="EMBL" id="CP139487">
    <property type="protein sequence ID" value="WPU64194.1"/>
    <property type="molecule type" value="Genomic_DNA"/>
</dbReference>
<dbReference type="GO" id="GO:0008881">
    <property type="term" value="F:glutamate racemase activity"/>
    <property type="evidence" value="ECO:0007669"/>
    <property type="project" value="UniProtKB-UniRule"/>
</dbReference>
<keyword evidence="3 7" id="KW-0133">Cell shape</keyword>
<gene>
    <name evidence="7 8" type="primary">murI</name>
    <name evidence="8" type="ORF">SOO65_15980</name>
</gene>
<dbReference type="HAMAP" id="MF_00258">
    <property type="entry name" value="Glu_racemase"/>
    <property type="match status" value="1"/>
</dbReference>
<keyword evidence="5 7" id="KW-0413">Isomerase</keyword>
<evidence type="ECO:0000256" key="3">
    <source>
        <dbReference type="ARBA" id="ARBA00022960"/>
    </source>
</evidence>
<evidence type="ECO:0000256" key="7">
    <source>
        <dbReference type="HAMAP-Rule" id="MF_00258"/>
    </source>
</evidence>
<dbReference type="SUPFAM" id="SSF53681">
    <property type="entry name" value="Aspartate/glutamate racemase"/>
    <property type="match status" value="2"/>
</dbReference>
<feature type="binding site" evidence="7">
    <location>
        <begin position="183"/>
        <end position="184"/>
    </location>
    <ligand>
        <name>substrate</name>
    </ligand>
</feature>
<feature type="binding site" evidence="7">
    <location>
        <begin position="73"/>
        <end position="74"/>
    </location>
    <ligand>
        <name>substrate</name>
    </ligand>
</feature>
<dbReference type="InterPro" id="IPR015942">
    <property type="entry name" value="Asp/Glu/hydantoin_racemase"/>
</dbReference>
<comment type="pathway">
    <text evidence="7">Cell wall biogenesis; peptidoglycan biosynthesis.</text>
</comment>
<evidence type="ECO:0000256" key="5">
    <source>
        <dbReference type="ARBA" id="ARBA00023235"/>
    </source>
</evidence>
<organism evidence="8 9">
    <name type="scientific">Peredibacter starrii</name>
    <dbReference type="NCBI Taxonomy" id="28202"/>
    <lineage>
        <taxon>Bacteria</taxon>
        <taxon>Pseudomonadati</taxon>
        <taxon>Bdellovibrionota</taxon>
        <taxon>Bacteriovoracia</taxon>
        <taxon>Bacteriovoracales</taxon>
        <taxon>Bacteriovoracaceae</taxon>
        <taxon>Peredibacter</taxon>
    </lineage>
</organism>
<dbReference type="PROSITE" id="PS00923">
    <property type="entry name" value="ASP_GLU_RACEMASE_1"/>
    <property type="match status" value="1"/>
</dbReference>
<name>A0AAX4HMT5_9BACT</name>
<reference evidence="8 9" key="1">
    <citation type="submission" date="2023-11" db="EMBL/GenBank/DDBJ databases">
        <title>Peredibacter starrii A3.12.</title>
        <authorList>
            <person name="Mitchell R.J."/>
        </authorList>
    </citation>
    <scope>NUCLEOTIDE SEQUENCE [LARGE SCALE GENOMIC DNA]</scope>
    <source>
        <strain evidence="8 9">A3.12</strain>
    </source>
</reference>
<dbReference type="GO" id="GO:0071555">
    <property type="term" value="P:cell wall organization"/>
    <property type="evidence" value="ECO:0007669"/>
    <property type="project" value="UniProtKB-KW"/>
</dbReference>
<feature type="binding site" evidence="7">
    <location>
        <begin position="9"/>
        <end position="10"/>
    </location>
    <ligand>
        <name>substrate</name>
    </ligand>
</feature>
<comment type="similarity">
    <text evidence="7">Belongs to the aspartate/glutamate racemases family.</text>
</comment>
<keyword evidence="9" id="KW-1185">Reference proteome</keyword>
<feature type="binding site" evidence="7">
    <location>
        <begin position="41"/>
        <end position="42"/>
    </location>
    <ligand>
        <name>substrate</name>
    </ligand>
</feature>
<sequence length="263" mass="29359">MTKSIGIFDSGLGGLTVLKELSTRFPNESFCYLGDIARLPYGNKSPETIRRYGMQILKFLKEQNVKALIIACNSASTVFLGENEFEGIPLLNVIEPGSAAALKVSQDKKIAVLGTSATVRSHAYLETLKRLDASAEVYEQACPLLVPLVEEGWVHDPVTQLVAERYLHEIKKEEIKTVILGCTHYPVLKPDLRKVLGDDVHLVESGEVLAQQLENLYQQKVLERDTGTRQIRICITDLTDHFERLARVLMHPEPIGPLEKVVL</sequence>
<dbReference type="GO" id="GO:0009252">
    <property type="term" value="P:peptidoglycan biosynthetic process"/>
    <property type="evidence" value="ECO:0007669"/>
    <property type="project" value="UniProtKB-UniRule"/>
</dbReference>
<dbReference type="NCBIfam" id="TIGR00067">
    <property type="entry name" value="glut_race"/>
    <property type="match status" value="1"/>
</dbReference>
<comment type="catalytic activity">
    <reaction evidence="1 7">
        <text>L-glutamate = D-glutamate</text>
        <dbReference type="Rhea" id="RHEA:12813"/>
        <dbReference type="ChEBI" id="CHEBI:29985"/>
        <dbReference type="ChEBI" id="CHEBI:29986"/>
        <dbReference type="EC" id="5.1.1.3"/>
    </reaction>
</comment>
<dbReference type="Pfam" id="PF01177">
    <property type="entry name" value="Asp_Glu_race"/>
    <property type="match status" value="1"/>
</dbReference>
<accession>A0AAX4HMT5</accession>
<proteinExistence type="inferred from homology"/>
<dbReference type="PANTHER" id="PTHR21198">
    <property type="entry name" value="GLUTAMATE RACEMASE"/>
    <property type="match status" value="1"/>
</dbReference>
<evidence type="ECO:0000313" key="8">
    <source>
        <dbReference type="EMBL" id="WPU64194.1"/>
    </source>
</evidence>
<dbReference type="Gene3D" id="3.40.50.1860">
    <property type="match status" value="2"/>
</dbReference>
<dbReference type="RefSeq" id="WP_321392525.1">
    <property type="nucleotide sequence ID" value="NZ_CP139487.1"/>
</dbReference>
<comment type="function">
    <text evidence="7">Provides the (R)-glutamate required for cell wall biosynthesis.</text>
</comment>